<evidence type="ECO:0000259" key="1">
    <source>
        <dbReference type="Pfam" id="PF03537"/>
    </source>
</evidence>
<protein>
    <recommendedName>
        <fullName evidence="1">Glycoside-hydrolase family GH114 TIM-barrel domain-containing protein</fullName>
    </recommendedName>
</protein>
<dbReference type="InterPro" id="IPR004352">
    <property type="entry name" value="GH114_TIM-barrel"/>
</dbReference>
<dbReference type="GO" id="GO:0005975">
    <property type="term" value="P:carbohydrate metabolic process"/>
    <property type="evidence" value="ECO:0007669"/>
    <property type="project" value="InterPro"/>
</dbReference>
<dbReference type="Gene3D" id="3.20.20.70">
    <property type="entry name" value="Aldolase class I"/>
    <property type="match status" value="1"/>
</dbReference>
<dbReference type="SUPFAM" id="SSF88713">
    <property type="entry name" value="Glycoside hydrolase/deacetylase"/>
    <property type="match status" value="1"/>
</dbReference>
<dbReference type="SUPFAM" id="SSF51445">
    <property type="entry name" value="(Trans)glycosidases"/>
    <property type="match status" value="1"/>
</dbReference>
<dbReference type="CDD" id="cd10922">
    <property type="entry name" value="CE4_PelA_like_C"/>
    <property type="match status" value="1"/>
</dbReference>
<dbReference type="PANTHER" id="PTHR35882:SF2">
    <property type="entry name" value="PELA"/>
    <property type="match status" value="1"/>
</dbReference>
<dbReference type="InterPro" id="IPR013785">
    <property type="entry name" value="Aldolase_TIM"/>
</dbReference>
<name>A0A662Z7V8_9GAMM</name>
<evidence type="ECO:0000313" key="3">
    <source>
        <dbReference type="Proteomes" id="UP000243374"/>
    </source>
</evidence>
<dbReference type="InterPro" id="IPR017853">
    <property type="entry name" value="GH"/>
</dbReference>
<accession>A0A662Z7V8</accession>
<feature type="domain" description="Glycoside-hydrolase family GH114 TIM-barrel" evidence="1">
    <location>
        <begin position="31"/>
        <end position="249"/>
    </location>
</feature>
<keyword evidence="3" id="KW-1185">Reference proteome</keyword>
<evidence type="ECO:0000313" key="2">
    <source>
        <dbReference type="EMBL" id="SFJ96105.1"/>
    </source>
</evidence>
<dbReference type="Proteomes" id="UP000243374">
    <property type="component" value="Unassembled WGS sequence"/>
</dbReference>
<reference evidence="2 3" key="1">
    <citation type="submission" date="2016-10" db="EMBL/GenBank/DDBJ databases">
        <authorList>
            <person name="Varghese N."/>
            <person name="Submissions S."/>
        </authorList>
    </citation>
    <scope>NUCLEOTIDE SEQUENCE [LARGE SCALE GENOMIC DNA]</scope>
    <source>
        <strain evidence="2 3">22B</strain>
    </source>
</reference>
<dbReference type="PANTHER" id="PTHR35882">
    <property type="entry name" value="PELA"/>
    <property type="match status" value="1"/>
</dbReference>
<dbReference type="AlphaFoldDB" id="A0A662Z7V8"/>
<gene>
    <name evidence="2" type="ORF">SAMN04487865_101013</name>
</gene>
<proteinExistence type="predicted"/>
<organism evidence="2 3">
    <name type="scientific">Succinivibrio dextrinosolvens</name>
    <dbReference type="NCBI Taxonomy" id="83771"/>
    <lineage>
        <taxon>Bacteria</taxon>
        <taxon>Pseudomonadati</taxon>
        <taxon>Pseudomonadota</taxon>
        <taxon>Gammaproteobacteria</taxon>
        <taxon>Aeromonadales</taxon>
        <taxon>Succinivibrionaceae</taxon>
        <taxon>Succinivibrio</taxon>
    </lineage>
</organism>
<dbReference type="InterPro" id="IPR011330">
    <property type="entry name" value="Glyco_hydro/deAcase_b/a-brl"/>
</dbReference>
<dbReference type="EMBL" id="FOSF01000010">
    <property type="protein sequence ID" value="SFJ96105.1"/>
    <property type="molecule type" value="Genomic_DNA"/>
</dbReference>
<sequence length="898" mass="100955">MTVLNPAFAKTNKSICFYYNEVDSIRELLNFDRVVLDPSNVTDKQISELHNAGISVYSYISVGEYDESLPDYLKEAKRTDNEEWKSNIMDVTSPLWHNHIIQRVEALKKRHFDGLFLDTLDSFNAYADEEEDKAEYDRQVEGLTKLVNGIHSVLPKLIFNRGFEIFDKINFKPEAVGAESVYKTYSATDDSYSDVSESDRKWIMDRLNHVKSAGVEAIGLDYLPDTDLEGRVELAKRIAALGYTPYVSDGMLYGMGVSYTYTVPRRILGVYDGNLSEDNGSAIHTRITTPLEYKGYIVDNVNIYDIDFSKVDRSRYAAIVFYPEGGDGYRQNHELTEWLKSHVGYLPILFLGNLPDDTEVLKAFGITSEGELEAPYKLEKKPALSKGIINPVFSPKDKLFSYKVDESKGFKVLARVTNPNHGSSDLVFKAPWGGVAVDPYPVTSLNNGQDIWLLEPFGFLDLMLNLPEIPAADASSESGLRILTSHVDGDGFPSRSWFKGGPLVSEVLYNEVFKPIEIPQTISVIEGEISAGGIHADQAPELEALARKIFELPNVEVASHTYSHPFTWNMSDPKSHLIYGEFLPVPGYDHVDYDREAAGSVNYINTKLCPPGKKVKVFLWSGDADPSKEAIDKVEKLGLLNVNGGNTMVVKGKDSLTNVSPVIYWTTNGVQVYAPMMNENMYTNEWTEHFDGFGRAVESFEITGHPRRLKTIAIYYHMYSGTYQSSLKALKSLYDYALSQEVTPMYLSEYAMRARTLYETGLAKTLDGTFVITSTGIRSIRTPKSYGYPVSSNLVGFNDCEDGNYLILNKKRSYVSFKKNRTSNPMLKSANGIVNKWQLNNNRIDFEILAYIPLKMKVWSDKKCQLVSSHEFTQSSESSVQVYETKDKGTISGTLICN</sequence>
<dbReference type="Pfam" id="PF03537">
    <property type="entry name" value="Glyco_hydro_114"/>
    <property type="match status" value="1"/>
</dbReference>